<dbReference type="OrthoDB" id="640249at2759"/>
<dbReference type="InterPro" id="IPR013128">
    <property type="entry name" value="Peptidase_C1A"/>
</dbReference>
<dbReference type="PANTHER" id="PTHR12411">
    <property type="entry name" value="CYSTEINE PROTEASE FAMILY C1-RELATED"/>
    <property type="match status" value="1"/>
</dbReference>
<comment type="similarity">
    <text evidence="1">Belongs to the peptidase C1 family.</text>
</comment>
<evidence type="ECO:0000313" key="6">
    <source>
        <dbReference type="Proteomes" id="UP000604046"/>
    </source>
</evidence>
<dbReference type="InterPro" id="IPR025660">
    <property type="entry name" value="Pept_his_AS"/>
</dbReference>
<dbReference type="InterPro" id="IPR038765">
    <property type="entry name" value="Papain-like_cys_pep_sf"/>
</dbReference>
<evidence type="ECO:0000256" key="1">
    <source>
        <dbReference type="ARBA" id="ARBA00008455"/>
    </source>
</evidence>
<comment type="caution">
    <text evidence="5">The sequence shown here is derived from an EMBL/GenBank/DDBJ whole genome shotgun (WGS) entry which is preliminary data.</text>
</comment>
<evidence type="ECO:0000259" key="4">
    <source>
        <dbReference type="SMART" id="SM00645"/>
    </source>
</evidence>
<feature type="domain" description="Peptidase C1A papain C-terminal" evidence="4">
    <location>
        <begin position="63"/>
        <end position="325"/>
    </location>
</feature>
<dbReference type="SUPFAM" id="SSF54001">
    <property type="entry name" value="Cysteine proteinases"/>
    <property type="match status" value="1"/>
</dbReference>
<keyword evidence="2" id="KW-0865">Zymogen</keyword>
<dbReference type="CDD" id="cd02620">
    <property type="entry name" value="Peptidase_C1A_CathepsinB"/>
    <property type="match status" value="1"/>
</dbReference>
<keyword evidence="6" id="KW-1185">Reference proteome</keyword>
<organism evidence="5 6">
    <name type="scientific">Symbiodinium natans</name>
    <dbReference type="NCBI Taxonomy" id="878477"/>
    <lineage>
        <taxon>Eukaryota</taxon>
        <taxon>Sar</taxon>
        <taxon>Alveolata</taxon>
        <taxon>Dinophyceae</taxon>
        <taxon>Suessiales</taxon>
        <taxon>Symbiodiniaceae</taxon>
        <taxon>Symbiodinium</taxon>
    </lineage>
</organism>
<gene>
    <name evidence="5" type="primary">CTSB</name>
    <name evidence="5" type="ORF">SNAT2548_LOCUS3046</name>
</gene>
<accession>A0A812I896</accession>
<evidence type="ECO:0000256" key="2">
    <source>
        <dbReference type="ARBA" id="ARBA00023145"/>
    </source>
</evidence>
<feature type="region of interest" description="Disordered" evidence="3">
    <location>
        <begin position="176"/>
        <end position="207"/>
    </location>
</feature>
<dbReference type="Pfam" id="PF00112">
    <property type="entry name" value="Peptidase_C1"/>
    <property type="match status" value="1"/>
</dbReference>
<dbReference type="InterPro" id="IPR000169">
    <property type="entry name" value="Pept_cys_AS"/>
</dbReference>
<evidence type="ECO:0000256" key="3">
    <source>
        <dbReference type="SAM" id="MobiDB-lite"/>
    </source>
</evidence>
<proteinExistence type="inferred from homology"/>
<dbReference type="Gene3D" id="3.90.70.10">
    <property type="entry name" value="Cysteine proteinases"/>
    <property type="match status" value="1"/>
</dbReference>
<dbReference type="Proteomes" id="UP000604046">
    <property type="component" value="Unassembled WGS sequence"/>
</dbReference>
<dbReference type="SMART" id="SM00645">
    <property type="entry name" value="Pept_C1"/>
    <property type="match status" value="1"/>
</dbReference>
<protein>
    <submittedName>
        <fullName evidence="5">CTSB protein</fullName>
    </submittedName>
</protein>
<dbReference type="PRINTS" id="PR00705">
    <property type="entry name" value="PAPAIN"/>
</dbReference>
<dbReference type="GO" id="GO:0008234">
    <property type="term" value="F:cysteine-type peptidase activity"/>
    <property type="evidence" value="ECO:0007669"/>
    <property type="project" value="InterPro"/>
</dbReference>
<dbReference type="EMBL" id="CAJNDS010000184">
    <property type="protein sequence ID" value="CAE7023928.1"/>
    <property type="molecule type" value="Genomic_DNA"/>
</dbReference>
<dbReference type="PROSITE" id="PS00139">
    <property type="entry name" value="THIOL_PROTEASE_CYS"/>
    <property type="match status" value="1"/>
</dbReference>
<sequence>MIAEIERAPGVTWTPGAVERFAMEPPGASKRLCGVKGNMTKSIESAVKRGEIERFVAEIDGDIPEAFDSAEQWPDCAKIINDIRDQSNCGCCWAFAGAEAASDRMCIATKGKTMIPISAQDVCFNANPDGCDGGQIDTPWQYIKDTGAVSGGQYQGTGPFGPGLCSDFSLPHCHHHGPQGKDPYPAEGKPGCPSEDSPAGPTQCDAAAKAPHNNFKEDKYYYKGKTQTASGEKAIQQMIMTGGPVETAFTVYSDFELYTHGVYHHVTGEMAGGHAVRMVGWGVDSGVKYWKVANSWNPYWAEKGFFRIRRGTNEGGIEDQVVGASSDAARTALRVEFLSIRINRQTTLRTRYSKNKRAPQCLLEAQWARGMASEIVV</sequence>
<dbReference type="PROSITE" id="PS00639">
    <property type="entry name" value="THIOL_PROTEASE_HIS"/>
    <property type="match status" value="1"/>
</dbReference>
<dbReference type="AlphaFoldDB" id="A0A812I896"/>
<dbReference type="InterPro" id="IPR000668">
    <property type="entry name" value="Peptidase_C1A_C"/>
</dbReference>
<dbReference type="GO" id="GO:0006508">
    <property type="term" value="P:proteolysis"/>
    <property type="evidence" value="ECO:0007669"/>
    <property type="project" value="InterPro"/>
</dbReference>
<evidence type="ECO:0000313" key="5">
    <source>
        <dbReference type="EMBL" id="CAE7023928.1"/>
    </source>
</evidence>
<name>A0A812I896_9DINO</name>
<reference evidence="5" key="1">
    <citation type="submission" date="2021-02" db="EMBL/GenBank/DDBJ databases">
        <authorList>
            <person name="Dougan E. K."/>
            <person name="Rhodes N."/>
            <person name="Thang M."/>
            <person name="Chan C."/>
        </authorList>
    </citation>
    <scope>NUCLEOTIDE SEQUENCE</scope>
</reference>